<evidence type="ECO:0000256" key="4">
    <source>
        <dbReference type="ARBA" id="ARBA00023163"/>
    </source>
</evidence>
<keyword evidence="8" id="KW-1185">Reference proteome</keyword>
<dbReference type="AlphaFoldDB" id="A0A9P8Y117"/>
<dbReference type="CDD" id="cd12148">
    <property type="entry name" value="fungal_TF_MHR"/>
    <property type="match status" value="1"/>
</dbReference>
<sequence>MIDAKPPCGRCRKKRLPCAVSRNLQVHMEYDTLWKQEIEHRIRQLEAKLAEASSATAPGQEGQVLMPQAAASNLTNISNAVSSSSSPPAALRHNTAGSVPVSSATGLSLVVDLESSPGSLPGLRLHSNTQARPAAPPQADFVSRGVVSLENAVKYQAVYQERLDHFLYGVLGDRSGYTFEQLHRQSPILSTAVCAVGALHAASADYEPLRLEFAALATAASLSRKNDADHVRALCIGAFWMSDLSSALSSLAVRIATELQLHRSFARAIQGDYQSYLHARLYYLVYACDHHLSIPHGRPPLTRECEAIKNVRRFLSQCPLASRNADDRRLVSHVLRWTVWTETFDLFGQNVDVALTDAQIQTAKRLGHALDTIRIELGETHGPDDHVGNYPRKGAIMQYHFAKLFLCSHAFRSHESGGCGGPQQQQQSGTGSGYSNSNGNSNSSDVQVDVYELASSAVLAASCILRTLTSDPEVQSFLNGLPTYFHVMIAFAVVFLLKVSSSSSPVGTETARHAGFCKVDAEEVQALLGRTIAVLQEVVRTMHPQHLLVSITEGATDAVQRISRVSRGGGEQGGGGRRWSSSPAAAAAEAQQHDSINVMTDSLPNDEMFDEFFNSYDFLVDHS</sequence>
<dbReference type="GO" id="GO:0000981">
    <property type="term" value="F:DNA-binding transcription factor activity, RNA polymerase II-specific"/>
    <property type="evidence" value="ECO:0007669"/>
    <property type="project" value="TreeGrafter"/>
</dbReference>
<evidence type="ECO:0000256" key="5">
    <source>
        <dbReference type="ARBA" id="ARBA00023242"/>
    </source>
</evidence>
<dbReference type="PANTHER" id="PTHR31845">
    <property type="entry name" value="FINGER DOMAIN PROTEIN, PUTATIVE-RELATED"/>
    <property type="match status" value="1"/>
</dbReference>
<proteinExistence type="predicted"/>
<comment type="caution">
    <text evidence="7">The sequence shown here is derived from an EMBL/GenBank/DDBJ whole genome shotgun (WGS) entry which is preliminary data.</text>
</comment>
<keyword evidence="5" id="KW-0539">Nucleus</keyword>
<keyword evidence="3" id="KW-0238">DNA-binding</keyword>
<dbReference type="RefSeq" id="XP_046008424.1">
    <property type="nucleotide sequence ID" value="XM_046148710.1"/>
</dbReference>
<evidence type="ECO:0000313" key="7">
    <source>
        <dbReference type="EMBL" id="KAH7024876.1"/>
    </source>
</evidence>
<keyword evidence="2" id="KW-0805">Transcription regulation</keyword>
<dbReference type="InterPro" id="IPR051089">
    <property type="entry name" value="prtT"/>
</dbReference>
<evidence type="ECO:0000256" key="1">
    <source>
        <dbReference type="ARBA" id="ARBA00004123"/>
    </source>
</evidence>
<keyword evidence="4" id="KW-0804">Transcription</keyword>
<evidence type="ECO:0000256" key="3">
    <source>
        <dbReference type="ARBA" id="ARBA00023125"/>
    </source>
</evidence>
<dbReference type="OrthoDB" id="4060227at2759"/>
<dbReference type="Proteomes" id="UP000756346">
    <property type="component" value="Unassembled WGS sequence"/>
</dbReference>
<dbReference type="GeneID" id="70178256"/>
<feature type="compositionally biased region" description="Low complexity" evidence="6">
    <location>
        <begin position="422"/>
        <end position="441"/>
    </location>
</feature>
<protein>
    <recommendedName>
        <fullName evidence="9">Transcription factor domain-containing protein</fullName>
    </recommendedName>
</protein>
<evidence type="ECO:0000313" key="8">
    <source>
        <dbReference type="Proteomes" id="UP000756346"/>
    </source>
</evidence>
<evidence type="ECO:0000256" key="6">
    <source>
        <dbReference type="SAM" id="MobiDB-lite"/>
    </source>
</evidence>
<gene>
    <name evidence="7" type="ORF">B0I36DRAFT_164751</name>
</gene>
<feature type="region of interest" description="Disordered" evidence="6">
    <location>
        <begin position="417"/>
        <end position="441"/>
    </location>
</feature>
<reference evidence="7" key="1">
    <citation type="journal article" date="2021" name="Nat. Commun.">
        <title>Genetic determinants of endophytism in the Arabidopsis root mycobiome.</title>
        <authorList>
            <person name="Mesny F."/>
            <person name="Miyauchi S."/>
            <person name="Thiergart T."/>
            <person name="Pickel B."/>
            <person name="Atanasova L."/>
            <person name="Karlsson M."/>
            <person name="Huettel B."/>
            <person name="Barry K.W."/>
            <person name="Haridas S."/>
            <person name="Chen C."/>
            <person name="Bauer D."/>
            <person name="Andreopoulos W."/>
            <person name="Pangilinan J."/>
            <person name="LaButti K."/>
            <person name="Riley R."/>
            <person name="Lipzen A."/>
            <person name="Clum A."/>
            <person name="Drula E."/>
            <person name="Henrissat B."/>
            <person name="Kohler A."/>
            <person name="Grigoriev I.V."/>
            <person name="Martin F.M."/>
            <person name="Hacquard S."/>
        </authorList>
    </citation>
    <scope>NUCLEOTIDE SEQUENCE</scope>
    <source>
        <strain evidence="7">MPI-CAGE-CH-0230</strain>
    </source>
</reference>
<evidence type="ECO:0000256" key="2">
    <source>
        <dbReference type="ARBA" id="ARBA00023015"/>
    </source>
</evidence>
<comment type="subcellular location">
    <subcellularLocation>
        <location evidence="1">Nucleus</location>
    </subcellularLocation>
</comment>
<accession>A0A9P8Y117</accession>
<name>A0A9P8Y117_9PEZI</name>
<dbReference type="GO" id="GO:0000976">
    <property type="term" value="F:transcription cis-regulatory region binding"/>
    <property type="evidence" value="ECO:0007669"/>
    <property type="project" value="TreeGrafter"/>
</dbReference>
<dbReference type="GO" id="GO:0005634">
    <property type="term" value="C:nucleus"/>
    <property type="evidence" value="ECO:0007669"/>
    <property type="project" value="UniProtKB-SubCell"/>
</dbReference>
<evidence type="ECO:0008006" key="9">
    <source>
        <dbReference type="Google" id="ProtNLM"/>
    </source>
</evidence>
<dbReference type="PANTHER" id="PTHR31845:SF17">
    <property type="entry name" value="ZN(II)2CYS6 TRANSCRIPTION FACTOR (EUROFUNG)"/>
    <property type="match status" value="1"/>
</dbReference>
<dbReference type="EMBL" id="JAGTJQ010000009">
    <property type="protein sequence ID" value="KAH7024876.1"/>
    <property type="molecule type" value="Genomic_DNA"/>
</dbReference>
<organism evidence="7 8">
    <name type="scientific">Microdochium trichocladiopsis</name>
    <dbReference type="NCBI Taxonomy" id="1682393"/>
    <lineage>
        <taxon>Eukaryota</taxon>
        <taxon>Fungi</taxon>
        <taxon>Dikarya</taxon>
        <taxon>Ascomycota</taxon>
        <taxon>Pezizomycotina</taxon>
        <taxon>Sordariomycetes</taxon>
        <taxon>Xylariomycetidae</taxon>
        <taxon>Xylariales</taxon>
        <taxon>Microdochiaceae</taxon>
        <taxon>Microdochium</taxon>
    </lineage>
</organism>